<evidence type="ECO:0000256" key="1">
    <source>
        <dbReference type="SAM" id="MobiDB-lite"/>
    </source>
</evidence>
<feature type="compositionally biased region" description="Low complexity" evidence="1">
    <location>
        <begin position="482"/>
        <end position="495"/>
    </location>
</feature>
<sequence>MINRCSEDHFCWIGIMADRIICSKNREKELPLLSLSFLEDNIILDFFSKFSRPIFPITVDSLLDAKLYGIIVSAIASHNKISFYDIEHFFDFDSILNILLNEGYIPQNPCETSGLKNGIIEQHINLCKSIEFFVVDKSINTTLLLSDLYYLPRSFYFINLDDRIIHLEDAISLWLSKFHCNMYFSDEIQIHDYETSKNELIQIDTAKFSKIAAVLARIFPEKIDKDEIQNGDNDEEIQSNINLCKIVFDVIHSFVVEKFPTDENLFYLFISDLYWATRSGVKKFVMIDHPIYEPRLPAGNRCLRSPRIKRKFGNNKGNASSCLDLLNAVLSSQHKKENKRKIVRPKIESKSSKHSYCEKNNPPDDDIIIIDSRNGSCFSNQVRTPLDDQIVDIDSRNSSTSDVDYINKQRSYECSRDANKYYNGDDIQIGDDLYSSSNDINQCNASIIADSKEGDVSNENKNHTSYVSDKLNHGPDLSFNDGNEGIEINNNTSNDNDNEGDKLNGFDFRFGDGNQKSDTIRLNNSFSEGKNNVGSQSSNADGHRSHLSKYESCFSSKFNYNFDEYDSIFNNESGNDDSKKNIA</sequence>
<gene>
    <name evidence="2" type="ORF">M9Y10_014744</name>
</gene>
<comment type="caution">
    <text evidence="2">The sequence shown here is derived from an EMBL/GenBank/DDBJ whole genome shotgun (WGS) entry which is preliminary data.</text>
</comment>
<keyword evidence="3" id="KW-1185">Reference proteome</keyword>
<dbReference type="Proteomes" id="UP001470230">
    <property type="component" value="Unassembled WGS sequence"/>
</dbReference>
<dbReference type="EMBL" id="JAPFFF010000002">
    <property type="protein sequence ID" value="KAK8896823.1"/>
    <property type="molecule type" value="Genomic_DNA"/>
</dbReference>
<accession>A0ABR2L152</accession>
<evidence type="ECO:0000313" key="3">
    <source>
        <dbReference type="Proteomes" id="UP001470230"/>
    </source>
</evidence>
<feature type="region of interest" description="Disordered" evidence="1">
    <location>
        <begin position="454"/>
        <end position="505"/>
    </location>
</feature>
<evidence type="ECO:0000313" key="2">
    <source>
        <dbReference type="EMBL" id="KAK8896823.1"/>
    </source>
</evidence>
<feature type="compositionally biased region" description="Polar residues" evidence="1">
    <location>
        <begin position="526"/>
        <end position="540"/>
    </location>
</feature>
<feature type="region of interest" description="Disordered" evidence="1">
    <location>
        <begin position="526"/>
        <end position="545"/>
    </location>
</feature>
<proteinExistence type="predicted"/>
<organism evidence="2 3">
    <name type="scientific">Tritrichomonas musculus</name>
    <dbReference type="NCBI Taxonomy" id="1915356"/>
    <lineage>
        <taxon>Eukaryota</taxon>
        <taxon>Metamonada</taxon>
        <taxon>Parabasalia</taxon>
        <taxon>Tritrichomonadida</taxon>
        <taxon>Tritrichomonadidae</taxon>
        <taxon>Tritrichomonas</taxon>
    </lineage>
</organism>
<name>A0ABR2L152_9EUKA</name>
<protein>
    <submittedName>
        <fullName evidence="2">Uncharacterized protein</fullName>
    </submittedName>
</protein>
<reference evidence="2 3" key="1">
    <citation type="submission" date="2024-04" db="EMBL/GenBank/DDBJ databases">
        <title>Tritrichomonas musculus Genome.</title>
        <authorList>
            <person name="Alves-Ferreira E."/>
            <person name="Grigg M."/>
            <person name="Lorenzi H."/>
            <person name="Galac M."/>
        </authorList>
    </citation>
    <scope>NUCLEOTIDE SEQUENCE [LARGE SCALE GENOMIC DNA]</scope>
    <source>
        <strain evidence="2 3">EAF2021</strain>
    </source>
</reference>